<comment type="caution">
    <text evidence="2">The sequence shown here is derived from an EMBL/GenBank/DDBJ whole genome shotgun (WGS) entry which is preliminary data.</text>
</comment>
<feature type="signal peptide" evidence="1">
    <location>
        <begin position="1"/>
        <end position="25"/>
    </location>
</feature>
<dbReference type="EMBL" id="WJXZ01000014">
    <property type="protein sequence ID" value="MRS64327.1"/>
    <property type="molecule type" value="Genomic_DNA"/>
</dbReference>
<dbReference type="Pfam" id="PF05593">
    <property type="entry name" value="RHS_repeat"/>
    <property type="match status" value="1"/>
</dbReference>
<keyword evidence="3" id="KW-1185">Reference proteome</keyword>
<keyword evidence="1" id="KW-0732">Signal</keyword>
<accession>A0A7K0ER93</accession>
<dbReference type="Proteomes" id="UP000441754">
    <property type="component" value="Unassembled WGS sequence"/>
</dbReference>
<reference evidence="2 3" key="1">
    <citation type="journal article" date="2018" name="Antonie Van Leeuwenhoek">
        <title>Larkinella terrae sp. nov., isolated from soil on Jeju Island, South Korea.</title>
        <authorList>
            <person name="Ten L.N."/>
            <person name="Jeon J."/>
            <person name="Park S.J."/>
            <person name="Park S."/>
            <person name="Lee S.Y."/>
            <person name="Kim M.K."/>
            <person name="Jung H.Y."/>
        </authorList>
    </citation>
    <scope>NUCLEOTIDE SEQUENCE [LARGE SCALE GENOMIC DNA]</scope>
    <source>
        <strain evidence="2 3">KCTC 52001</strain>
    </source>
</reference>
<gene>
    <name evidence="2" type="ORF">GJJ30_23720</name>
</gene>
<proteinExistence type="predicted"/>
<sequence length="277" mass="31574">MQKKFCSFFFFSLVIGLISIQPAVAQNRLKRITYSDGSVRQFSYDAKGKLIKEELTREQTPLSQIQHGYSTGGKLATYSMQYQNPETPWNYGFSEQYNYSAEGRLNSKERYLLRQGNSVAKPGKSLFFSDSLLYNAAGQIVGRQRYTYAVRGETAGTSPITLSNTQYRYDTGGNLIEETVTTTPLQRSTAASTTTRRIVYEYDSKPNPYNLADCPIFDQASWSKNNCIRASTYQVEAGKLTKPSVTEYRYVYDNNLPVRRVQADNATVMETYEYETY</sequence>
<protein>
    <recommendedName>
        <fullName evidence="4">YD repeat-containing protein</fullName>
    </recommendedName>
</protein>
<evidence type="ECO:0000313" key="3">
    <source>
        <dbReference type="Proteomes" id="UP000441754"/>
    </source>
</evidence>
<name>A0A7K0ER93_9BACT</name>
<dbReference type="Gene3D" id="2.180.10.10">
    <property type="entry name" value="RHS repeat-associated core"/>
    <property type="match status" value="1"/>
</dbReference>
<evidence type="ECO:0000256" key="1">
    <source>
        <dbReference type="SAM" id="SignalP"/>
    </source>
</evidence>
<evidence type="ECO:0008006" key="4">
    <source>
        <dbReference type="Google" id="ProtNLM"/>
    </source>
</evidence>
<dbReference type="AlphaFoldDB" id="A0A7K0ER93"/>
<feature type="chain" id="PRO_5029548700" description="YD repeat-containing protein" evidence="1">
    <location>
        <begin position="26"/>
        <end position="277"/>
    </location>
</feature>
<evidence type="ECO:0000313" key="2">
    <source>
        <dbReference type="EMBL" id="MRS64327.1"/>
    </source>
</evidence>
<organism evidence="2 3">
    <name type="scientific">Larkinella terrae</name>
    <dbReference type="NCBI Taxonomy" id="2025311"/>
    <lineage>
        <taxon>Bacteria</taxon>
        <taxon>Pseudomonadati</taxon>
        <taxon>Bacteroidota</taxon>
        <taxon>Cytophagia</taxon>
        <taxon>Cytophagales</taxon>
        <taxon>Spirosomataceae</taxon>
        <taxon>Larkinella</taxon>
    </lineage>
</organism>
<dbReference type="InterPro" id="IPR031325">
    <property type="entry name" value="RHS_repeat"/>
</dbReference>